<feature type="domain" description="Protein kinase" evidence="1">
    <location>
        <begin position="1"/>
        <end position="208"/>
    </location>
</feature>
<protein>
    <recommendedName>
        <fullName evidence="1">Protein kinase domain-containing protein</fullName>
    </recommendedName>
</protein>
<dbReference type="AlphaFoldDB" id="A0A0C3DFQ0"/>
<evidence type="ECO:0000259" key="1">
    <source>
        <dbReference type="PROSITE" id="PS50011"/>
    </source>
</evidence>
<dbReference type="HOGENOM" id="CLU_1321600_0_0_1"/>
<sequence length="208" mass="23815">MLTILVGPDVKFYAMRLVCLTPALSCIRLASEGRGRAALYRAFKAALVLEARIFEDSPHHQLLTGAFDIYLPAVFKLRKWQHTNFLEFQIKKQFVDRQRDRLLYVATMLDGKAILVKFIRRYYLADAVPVTMHKCISQHFERWEDDLQGLIAEFHNKGFDHGDLRDANILSGDDGSMKLVDFDWGGRDGEVSRPGLTKTWLTDGPPKT</sequence>
<reference evidence="3" key="2">
    <citation type="submission" date="2015-01" db="EMBL/GenBank/DDBJ databases">
        <title>Evolutionary Origins and Diversification of the Mycorrhizal Mutualists.</title>
        <authorList>
            <consortium name="DOE Joint Genome Institute"/>
            <consortium name="Mycorrhizal Genomics Consortium"/>
            <person name="Kohler A."/>
            <person name="Kuo A."/>
            <person name="Nagy L.G."/>
            <person name="Floudas D."/>
            <person name="Copeland A."/>
            <person name="Barry K.W."/>
            <person name="Cichocki N."/>
            <person name="Veneault-Fourrey C."/>
            <person name="LaButti K."/>
            <person name="Lindquist E.A."/>
            <person name="Lipzen A."/>
            <person name="Lundell T."/>
            <person name="Morin E."/>
            <person name="Murat C."/>
            <person name="Riley R."/>
            <person name="Ohm R."/>
            <person name="Sun H."/>
            <person name="Tunlid A."/>
            <person name="Henrissat B."/>
            <person name="Grigoriev I.V."/>
            <person name="Hibbett D.S."/>
            <person name="Martin F."/>
        </authorList>
    </citation>
    <scope>NUCLEOTIDE SEQUENCE [LARGE SCALE GENOMIC DNA]</scope>
    <source>
        <strain evidence="3">Foug A</strain>
    </source>
</reference>
<keyword evidence="3" id="KW-1185">Reference proteome</keyword>
<dbReference type="Proteomes" id="UP000053989">
    <property type="component" value="Unassembled WGS sequence"/>
</dbReference>
<dbReference type="GO" id="GO:0005524">
    <property type="term" value="F:ATP binding"/>
    <property type="evidence" value="ECO:0007669"/>
    <property type="project" value="InterPro"/>
</dbReference>
<accession>A0A0C3DFQ0</accession>
<name>A0A0C3DFQ0_9AGAM</name>
<evidence type="ECO:0000313" key="3">
    <source>
        <dbReference type="Proteomes" id="UP000053989"/>
    </source>
</evidence>
<dbReference type="SUPFAM" id="SSF56112">
    <property type="entry name" value="Protein kinase-like (PK-like)"/>
    <property type="match status" value="1"/>
</dbReference>
<dbReference type="InterPro" id="IPR011009">
    <property type="entry name" value="Kinase-like_dom_sf"/>
</dbReference>
<dbReference type="GO" id="GO:0004672">
    <property type="term" value="F:protein kinase activity"/>
    <property type="evidence" value="ECO:0007669"/>
    <property type="project" value="InterPro"/>
</dbReference>
<dbReference type="PROSITE" id="PS50011">
    <property type="entry name" value="PROTEIN_KINASE_DOM"/>
    <property type="match status" value="1"/>
</dbReference>
<reference evidence="2 3" key="1">
    <citation type="submission" date="2014-04" db="EMBL/GenBank/DDBJ databases">
        <authorList>
            <consortium name="DOE Joint Genome Institute"/>
            <person name="Kuo A."/>
            <person name="Kohler A."/>
            <person name="Nagy L.G."/>
            <person name="Floudas D."/>
            <person name="Copeland A."/>
            <person name="Barry K.W."/>
            <person name="Cichocki N."/>
            <person name="Veneault-Fourrey C."/>
            <person name="LaButti K."/>
            <person name="Lindquist E.A."/>
            <person name="Lipzen A."/>
            <person name="Lundell T."/>
            <person name="Morin E."/>
            <person name="Murat C."/>
            <person name="Sun H."/>
            <person name="Tunlid A."/>
            <person name="Henrissat B."/>
            <person name="Grigoriev I.V."/>
            <person name="Hibbett D.S."/>
            <person name="Martin F."/>
            <person name="Nordberg H.P."/>
            <person name="Cantor M.N."/>
            <person name="Hua S.X."/>
        </authorList>
    </citation>
    <scope>NUCLEOTIDE SEQUENCE [LARGE SCALE GENOMIC DNA]</scope>
    <source>
        <strain evidence="2 3">Foug A</strain>
    </source>
</reference>
<evidence type="ECO:0000313" key="2">
    <source>
        <dbReference type="EMBL" id="KIM59540.1"/>
    </source>
</evidence>
<organism evidence="2 3">
    <name type="scientific">Scleroderma citrinum Foug A</name>
    <dbReference type="NCBI Taxonomy" id="1036808"/>
    <lineage>
        <taxon>Eukaryota</taxon>
        <taxon>Fungi</taxon>
        <taxon>Dikarya</taxon>
        <taxon>Basidiomycota</taxon>
        <taxon>Agaricomycotina</taxon>
        <taxon>Agaricomycetes</taxon>
        <taxon>Agaricomycetidae</taxon>
        <taxon>Boletales</taxon>
        <taxon>Sclerodermatineae</taxon>
        <taxon>Sclerodermataceae</taxon>
        <taxon>Scleroderma</taxon>
    </lineage>
</organism>
<gene>
    <name evidence="2" type="ORF">SCLCIDRAFT_995889</name>
</gene>
<proteinExistence type="predicted"/>
<dbReference type="InterPro" id="IPR000719">
    <property type="entry name" value="Prot_kinase_dom"/>
</dbReference>
<dbReference type="OrthoDB" id="3247966at2759"/>
<dbReference type="InParanoid" id="A0A0C3DFQ0"/>
<dbReference type="EMBL" id="KN822072">
    <property type="protein sequence ID" value="KIM59540.1"/>
    <property type="molecule type" value="Genomic_DNA"/>
</dbReference>